<gene>
    <name evidence="3" type="ORF">APUTEX25_000360</name>
</gene>
<dbReference type="GO" id="GO:0009507">
    <property type="term" value="C:chloroplast"/>
    <property type="evidence" value="ECO:0007669"/>
    <property type="project" value="TreeGrafter"/>
</dbReference>
<dbReference type="AlphaFoldDB" id="A0A3M7KWD2"/>
<protein>
    <recommendedName>
        <fullName evidence="2">RelA/SpoT domain-containing protein</fullName>
    </recommendedName>
</protein>
<dbReference type="InterPro" id="IPR043519">
    <property type="entry name" value="NT_sf"/>
</dbReference>
<evidence type="ECO:0000256" key="1">
    <source>
        <dbReference type="SAM" id="MobiDB-lite"/>
    </source>
</evidence>
<dbReference type="CDD" id="cd05399">
    <property type="entry name" value="NT_Rel-Spo_like"/>
    <property type="match status" value="1"/>
</dbReference>
<reference evidence="4" key="1">
    <citation type="journal article" date="2018" name="Algal Res.">
        <title>Characterization of plant carbon substrate utilization by Auxenochlorella protothecoides.</title>
        <authorList>
            <person name="Vogler B.W."/>
            <person name="Starkenburg S.R."/>
            <person name="Sudasinghe N."/>
            <person name="Schambach J.Y."/>
            <person name="Rollin J.A."/>
            <person name="Pattathil S."/>
            <person name="Barry A.N."/>
        </authorList>
    </citation>
    <scope>NUCLEOTIDE SEQUENCE [LARGE SCALE GENOMIC DNA]</scope>
    <source>
        <strain evidence="4">UTEX 25</strain>
    </source>
</reference>
<sequence>MEEGLKGGSSYCRGSCDARSGSYRRPSLESQAPPSTSSGTVRSVLPRAPLPSSIPRAASFVKVEGFTAGVASQGEGGAWAAAPSTPLPISPRGGGAAASSPSPPHIAARPKHLAGVAGKMAARGLADARLVADARGLRVVVDGGKDACYRALAAVQRAWGEAAPHKDYVRSPKPNGYRSLHAILHAPGGGLVEVQVRSAKMHFLAEYGTGTAHWQYKEGGKGLSRRARRHARPDAPVSEASWAKYRLAQQLASSPTPHVASPRSFWGLDGAVASNSCPPLPSARPQGSPPSPPLDARFEAYLLASGQKPVPPAPERVLVCVVRPAPAAAGAAPAAPLPASVLEVEAGTTLARLAKSLGGRVTVTRGGLALNSAAGLRLCMGDMVRLVQTTAPAPVVSNPTLPQPEPLAAPPRSSNTVVPFPFPTTLPRVATTPSTAVAAA</sequence>
<feature type="region of interest" description="Disordered" evidence="1">
    <location>
        <begin position="77"/>
        <end position="105"/>
    </location>
</feature>
<dbReference type="InterPro" id="IPR007685">
    <property type="entry name" value="RelA_SpoT"/>
</dbReference>
<dbReference type="GO" id="GO:0015969">
    <property type="term" value="P:guanosine tetraphosphate metabolic process"/>
    <property type="evidence" value="ECO:0007669"/>
    <property type="project" value="InterPro"/>
</dbReference>
<evidence type="ECO:0000259" key="2">
    <source>
        <dbReference type="SMART" id="SM00954"/>
    </source>
</evidence>
<accession>A0A3M7KWD2</accession>
<comment type="caution">
    <text evidence="3">The sequence shown here is derived from an EMBL/GenBank/DDBJ whole genome shotgun (WGS) entry which is preliminary data.</text>
</comment>
<dbReference type="PANTHER" id="PTHR21262:SF31">
    <property type="entry name" value="GTP PYROPHOSPHOKINASE"/>
    <property type="match status" value="1"/>
</dbReference>
<dbReference type="SUPFAM" id="SSF81301">
    <property type="entry name" value="Nucleotidyltransferase"/>
    <property type="match status" value="1"/>
</dbReference>
<evidence type="ECO:0000313" key="3">
    <source>
        <dbReference type="EMBL" id="RMZ54843.1"/>
    </source>
</evidence>
<feature type="region of interest" description="Disordered" evidence="1">
    <location>
        <begin position="1"/>
        <end position="52"/>
    </location>
</feature>
<feature type="domain" description="RelA/SpoT" evidence="2">
    <location>
        <begin position="108"/>
        <end position="220"/>
    </location>
</feature>
<dbReference type="Pfam" id="PF04607">
    <property type="entry name" value="RelA_SpoT"/>
    <property type="match status" value="1"/>
</dbReference>
<proteinExistence type="predicted"/>
<dbReference type="SMART" id="SM00954">
    <property type="entry name" value="RelA_SpoT"/>
    <property type="match status" value="1"/>
</dbReference>
<dbReference type="PANTHER" id="PTHR21262">
    <property type="entry name" value="GUANOSINE-3',5'-BIS DIPHOSPHATE 3'-PYROPHOSPHOHYDROLASE"/>
    <property type="match status" value="1"/>
</dbReference>
<name>A0A3M7KWD2_AUXPR</name>
<organism evidence="3 4">
    <name type="scientific">Auxenochlorella protothecoides</name>
    <name type="common">Green microalga</name>
    <name type="synonym">Chlorella protothecoides</name>
    <dbReference type="NCBI Taxonomy" id="3075"/>
    <lineage>
        <taxon>Eukaryota</taxon>
        <taxon>Viridiplantae</taxon>
        <taxon>Chlorophyta</taxon>
        <taxon>core chlorophytes</taxon>
        <taxon>Trebouxiophyceae</taxon>
        <taxon>Chlorellales</taxon>
        <taxon>Chlorellaceae</taxon>
        <taxon>Auxenochlorella</taxon>
    </lineage>
</organism>
<feature type="compositionally biased region" description="Polar residues" evidence="1">
    <location>
        <begin position="28"/>
        <end position="41"/>
    </location>
</feature>
<evidence type="ECO:0000313" key="4">
    <source>
        <dbReference type="Proteomes" id="UP000279271"/>
    </source>
</evidence>
<dbReference type="EMBL" id="QOKY01000172">
    <property type="protein sequence ID" value="RMZ54843.1"/>
    <property type="molecule type" value="Genomic_DNA"/>
</dbReference>
<dbReference type="Gene3D" id="3.30.460.10">
    <property type="entry name" value="Beta Polymerase, domain 2"/>
    <property type="match status" value="1"/>
</dbReference>
<dbReference type="Proteomes" id="UP000279271">
    <property type="component" value="Unassembled WGS sequence"/>
</dbReference>